<comment type="caution">
    <text evidence="2">The sequence shown here is derived from an EMBL/GenBank/DDBJ whole genome shotgun (WGS) entry which is preliminary data.</text>
</comment>
<keyword evidence="3" id="KW-1185">Reference proteome</keyword>
<evidence type="ECO:0000256" key="1">
    <source>
        <dbReference type="SAM" id="MobiDB-lite"/>
    </source>
</evidence>
<feature type="region of interest" description="Disordered" evidence="1">
    <location>
        <begin position="1"/>
        <end position="28"/>
    </location>
</feature>
<evidence type="ECO:0000313" key="3">
    <source>
        <dbReference type="Proteomes" id="UP000012062"/>
    </source>
</evidence>
<evidence type="ECO:0000313" key="2">
    <source>
        <dbReference type="EMBL" id="CCV05892.1"/>
    </source>
</evidence>
<organism evidence="2 3">
    <name type="scientific">Mesorhizobium metallidurans STM 2683</name>
    <dbReference type="NCBI Taxonomy" id="1297569"/>
    <lineage>
        <taxon>Bacteria</taxon>
        <taxon>Pseudomonadati</taxon>
        <taxon>Pseudomonadota</taxon>
        <taxon>Alphaproteobacteria</taxon>
        <taxon>Hyphomicrobiales</taxon>
        <taxon>Phyllobacteriaceae</taxon>
        <taxon>Mesorhizobium</taxon>
    </lineage>
</organism>
<dbReference type="Proteomes" id="UP000012062">
    <property type="component" value="Unassembled WGS sequence"/>
</dbReference>
<feature type="compositionally biased region" description="Polar residues" evidence="1">
    <location>
        <begin position="12"/>
        <end position="28"/>
    </location>
</feature>
<accession>M5ENJ5</accession>
<gene>
    <name evidence="2" type="ORF">MESS2_1700019</name>
</gene>
<proteinExistence type="predicted"/>
<dbReference type="AlphaFoldDB" id="M5ENJ5"/>
<protein>
    <submittedName>
        <fullName evidence="2">Uncharacterized protein</fullName>
    </submittedName>
</protein>
<dbReference type="EMBL" id="CAUM01000080">
    <property type="protein sequence ID" value="CCV05892.1"/>
    <property type="molecule type" value="Genomic_DNA"/>
</dbReference>
<sequence length="133" mass="14501">MAAAGVAKKGRQQASAMTRASVDSSTSERALIPCLNFTTASRKVGWKMPLNLFESDRTKLLNEAIGAPNGDRDLPVPKKLYVVYEGAIYEAQTSDRGRTYHGYPYKGELSAAWISSHFSMLSPRTDEMLAAVG</sequence>
<name>M5ENJ5_9HYPH</name>
<reference evidence="2 3" key="1">
    <citation type="submission" date="2013-02" db="EMBL/GenBank/DDBJ databases">
        <authorList>
            <person name="Genoscope - CEA"/>
        </authorList>
    </citation>
    <scope>NUCLEOTIDE SEQUENCE [LARGE SCALE GENOMIC DNA]</scope>
    <source>
        <strain evidence="2 3">STM 2683</strain>
    </source>
</reference>